<dbReference type="PROSITE" id="PS51471">
    <property type="entry name" value="FE2OG_OXY"/>
    <property type="match status" value="1"/>
</dbReference>
<organism evidence="8 9">
    <name type="scientific">Novosphingobium mangrovi</name>
    <name type="common">ex Hu et al. 2023</name>
    <dbReference type="NCBI Taxonomy" id="2930094"/>
    <lineage>
        <taxon>Bacteria</taxon>
        <taxon>Pseudomonadati</taxon>
        <taxon>Pseudomonadota</taxon>
        <taxon>Alphaproteobacteria</taxon>
        <taxon>Sphingomonadales</taxon>
        <taxon>Sphingomonadaceae</taxon>
        <taxon>Novosphingobium</taxon>
    </lineage>
</organism>
<dbReference type="PANTHER" id="PTHR10869:SF246">
    <property type="entry name" value="TRANSMEMBRANE PROLYL 4-HYDROXYLASE"/>
    <property type="match status" value="1"/>
</dbReference>
<evidence type="ECO:0000313" key="9">
    <source>
        <dbReference type="Proteomes" id="UP001162802"/>
    </source>
</evidence>
<accession>A0ABT0AAB5</accession>
<dbReference type="Gene3D" id="2.60.120.620">
    <property type="entry name" value="q2cbj1_9rhob like domain"/>
    <property type="match status" value="1"/>
</dbReference>
<evidence type="ECO:0000313" key="8">
    <source>
        <dbReference type="EMBL" id="MCJ1960124.1"/>
    </source>
</evidence>
<keyword evidence="6" id="KW-0408">Iron</keyword>
<dbReference type="InterPro" id="IPR045054">
    <property type="entry name" value="P4HA-like"/>
</dbReference>
<keyword evidence="4" id="KW-0223">Dioxygenase</keyword>
<proteinExistence type="predicted"/>
<dbReference type="EMBL" id="JALHAT010000005">
    <property type="protein sequence ID" value="MCJ1960124.1"/>
    <property type="molecule type" value="Genomic_DNA"/>
</dbReference>
<reference evidence="8" key="1">
    <citation type="submission" date="2022-03" db="EMBL/GenBank/DDBJ databases">
        <title>Identification of a novel bacterium isolated from mangrove sediments.</title>
        <authorList>
            <person name="Pan X."/>
        </authorList>
    </citation>
    <scope>NUCLEOTIDE SEQUENCE</scope>
    <source>
        <strain evidence="8">B2637</strain>
    </source>
</reference>
<dbReference type="Pfam" id="PF13640">
    <property type="entry name" value="2OG-FeII_Oxy_3"/>
    <property type="match status" value="1"/>
</dbReference>
<evidence type="ECO:0000256" key="4">
    <source>
        <dbReference type="ARBA" id="ARBA00022964"/>
    </source>
</evidence>
<feature type="domain" description="Fe2OG dioxygenase" evidence="7">
    <location>
        <begin position="108"/>
        <end position="217"/>
    </location>
</feature>
<comment type="cofactor">
    <cofactor evidence="1">
        <name>L-ascorbate</name>
        <dbReference type="ChEBI" id="CHEBI:38290"/>
    </cofactor>
</comment>
<comment type="caution">
    <text evidence="8">The sequence shown here is derived from an EMBL/GenBank/DDBJ whole genome shotgun (WGS) entry which is preliminary data.</text>
</comment>
<evidence type="ECO:0000259" key="7">
    <source>
        <dbReference type="PROSITE" id="PS51471"/>
    </source>
</evidence>
<evidence type="ECO:0000256" key="5">
    <source>
        <dbReference type="ARBA" id="ARBA00023002"/>
    </source>
</evidence>
<keyword evidence="2" id="KW-0479">Metal-binding</keyword>
<dbReference type="Proteomes" id="UP001162802">
    <property type="component" value="Unassembled WGS sequence"/>
</dbReference>
<keyword evidence="3" id="KW-0847">Vitamin C</keyword>
<evidence type="ECO:0000256" key="6">
    <source>
        <dbReference type="ARBA" id="ARBA00023004"/>
    </source>
</evidence>
<dbReference type="InterPro" id="IPR005123">
    <property type="entry name" value="Oxoglu/Fe-dep_dioxygenase_dom"/>
</dbReference>
<evidence type="ECO:0000256" key="2">
    <source>
        <dbReference type="ARBA" id="ARBA00022723"/>
    </source>
</evidence>
<gene>
    <name evidence="8" type="ORF">MTR65_05495</name>
</gene>
<evidence type="ECO:0000256" key="1">
    <source>
        <dbReference type="ARBA" id="ARBA00001961"/>
    </source>
</evidence>
<name>A0ABT0AAB5_9SPHN</name>
<dbReference type="RefSeq" id="WP_243797914.1">
    <property type="nucleotide sequence ID" value="NZ_JALHAT010000005.1"/>
</dbReference>
<dbReference type="InterPro" id="IPR044862">
    <property type="entry name" value="Pro_4_hyd_alph_FE2OG_OXY"/>
</dbReference>
<evidence type="ECO:0000256" key="3">
    <source>
        <dbReference type="ARBA" id="ARBA00022896"/>
    </source>
</evidence>
<dbReference type="SMART" id="SM00702">
    <property type="entry name" value="P4Hc"/>
    <property type="match status" value="1"/>
</dbReference>
<protein>
    <submittedName>
        <fullName evidence="8">2OG-Fe(II) oxygenase</fullName>
    </submittedName>
</protein>
<dbReference type="InterPro" id="IPR006620">
    <property type="entry name" value="Pro_4_hyd_alph"/>
</dbReference>
<keyword evidence="5" id="KW-0560">Oxidoreductase</keyword>
<keyword evidence="9" id="KW-1185">Reference proteome</keyword>
<sequence length="221" mass="25187">MDAERLLDREILARIGTRVRNRLDAAPAVRRLPDERAEIYTLDNFLDADCCRHLIDLIDAEAQPSALVDDSDNTQIRTSCSSDIDPEDSVVRRLDARLCALTGLSGQRSEAAQGQRYECGQFFAEHCDWFDTSAEYWQREKNCGGQRSWTAMIYLNAVDEGGATEFTRLSLRIRPRLGGLLLWNNALPDGRPNPYTLHAARPVVRGTKYIVTKWFRSHTWQ</sequence>
<dbReference type="PANTHER" id="PTHR10869">
    <property type="entry name" value="PROLYL 4-HYDROXYLASE ALPHA SUBUNIT"/>
    <property type="match status" value="1"/>
</dbReference>